<evidence type="ECO:0000256" key="1">
    <source>
        <dbReference type="ARBA" id="ARBA00010617"/>
    </source>
</evidence>
<sequence>MSEDAQSQFSFSALVRAYRDPHPAYAALRSHDCISYDPTSQFWLVTGHAATTAILSDQRFSSDVRFENAASPEPGASSFLRDAIEKGVIFSDGDAHRRVQNVILRVLGRMGKEAPANITAMVQAILSRVRGHASFDLVKDFAEPLSLLVVSQLLGLPMDDEEHLRKLAVWSDAHGDAVSGYLRVDLQHINRLGARFREILAAKREAPEGDLFSAFLQEGSLFVDDDELIINCMMIFGAGRVTTRKVLSNGLPVLLRDWARWGRLHREDATFCKRAAEELLRVVTPTRYLLRCATEDIDLSEQFPGDHLIYEGEKVMLFLEAANRDPEVFAQPDAFDPDRATTRHVSFGFGSHYCPGAKLARLEIQIALELLLETFPELHTDTTFVPLWDPNPNLGGIMSLRVCPFRASQAAKQEG</sequence>
<dbReference type="PANTHER" id="PTHR46696">
    <property type="entry name" value="P450, PUTATIVE (EUROFUNG)-RELATED"/>
    <property type="match status" value="1"/>
</dbReference>
<dbReference type="GO" id="GO:0020037">
    <property type="term" value="F:heme binding"/>
    <property type="evidence" value="ECO:0007669"/>
    <property type="project" value="InterPro"/>
</dbReference>
<evidence type="ECO:0000256" key="2">
    <source>
        <dbReference type="RuleBase" id="RU000461"/>
    </source>
</evidence>
<dbReference type="Gene3D" id="1.10.630.10">
    <property type="entry name" value="Cytochrome P450"/>
    <property type="match status" value="1"/>
</dbReference>
<dbReference type="EMBL" id="CP012159">
    <property type="protein sequence ID" value="AKT41225.1"/>
    <property type="molecule type" value="Genomic_DNA"/>
</dbReference>
<dbReference type="GO" id="GO:0005506">
    <property type="term" value="F:iron ion binding"/>
    <property type="evidence" value="ECO:0007669"/>
    <property type="project" value="InterPro"/>
</dbReference>
<dbReference type="GO" id="GO:0004497">
    <property type="term" value="F:monooxygenase activity"/>
    <property type="evidence" value="ECO:0007669"/>
    <property type="project" value="UniProtKB-KW"/>
</dbReference>
<dbReference type="InterPro" id="IPR017972">
    <property type="entry name" value="Cyt_P450_CS"/>
</dbReference>
<keyword evidence="2" id="KW-0503">Monooxygenase</keyword>
<dbReference type="PROSITE" id="PS00086">
    <property type="entry name" value="CYTOCHROME_P450"/>
    <property type="match status" value="1"/>
</dbReference>
<dbReference type="InterPro" id="IPR002397">
    <property type="entry name" value="Cyt_P450_B"/>
</dbReference>
<dbReference type="Pfam" id="PF00067">
    <property type="entry name" value="p450"/>
    <property type="match status" value="1"/>
</dbReference>
<dbReference type="STRING" id="52.CMC5_053860"/>
<name>A0A0K1EK32_CHOCO</name>
<keyword evidence="4" id="KW-1185">Reference proteome</keyword>
<dbReference type="SUPFAM" id="SSF48264">
    <property type="entry name" value="Cytochrome P450"/>
    <property type="match status" value="1"/>
</dbReference>
<evidence type="ECO:0000313" key="3">
    <source>
        <dbReference type="EMBL" id="AKT41225.1"/>
    </source>
</evidence>
<accession>A0A0K1EK32</accession>
<reference evidence="3 4" key="1">
    <citation type="submission" date="2015-07" db="EMBL/GenBank/DDBJ databases">
        <title>Genome analysis of myxobacterium Chondromyces crocatus Cm c5 reveals a high potential for natural compound synthesis and the genetic basis for the loss of fruiting body formation.</title>
        <authorList>
            <person name="Zaburannyi N."/>
            <person name="Bunk B."/>
            <person name="Maier J."/>
            <person name="Overmann J."/>
            <person name="Mueller R."/>
        </authorList>
    </citation>
    <scope>NUCLEOTIDE SEQUENCE [LARGE SCALE GENOMIC DNA]</scope>
    <source>
        <strain evidence="3 4">Cm c5</strain>
    </source>
</reference>
<protein>
    <recommendedName>
        <fullName evidence="5">Cytochrome P450</fullName>
    </recommendedName>
</protein>
<dbReference type="KEGG" id="ccro:CMC5_053860"/>
<evidence type="ECO:0000313" key="4">
    <source>
        <dbReference type="Proteomes" id="UP000067626"/>
    </source>
</evidence>
<dbReference type="PANTHER" id="PTHR46696:SF1">
    <property type="entry name" value="CYTOCHROME P450 YJIB-RELATED"/>
    <property type="match status" value="1"/>
</dbReference>
<evidence type="ECO:0008006" key="5">
    <source>
        <dbReference type="Google" id="ProtNLM"/>
    </source>
</evidence>
<dbReference type="PRINTS" id="PR00359">
    <property type="entry name" value="BP450"/>
</dbReference>
<dbReference type="Proteomes" id="UP000067626">
    <property type="component" value="Chromosome"/>
</dbReference>
<keyword evidence="2" id="KW-0479">Metal-binding</keyword>
<dbReference type="InterPro" id="IPR001128">
    <property type="entry name" value="Cyt_P450"/>
</dbReference>
<keyword evidence="2" id="KW-0349">Heme</keyword>
<dbReference type="RefSeq" id="WP_050433035.1">
    <property type="nucleotide sequence ID" value="NZ_CP012159.1"/>
</dbReference>
<organism evidence="3 4">
    <name type="scientific">Chondromyces crocatus</name>
    <dbReference type="NCBI Taxonomy" id="52"/>
    <lineage>
        <taxon>Bacteria</taxon>
        <taxon>Pseudomonadati</taxon>
        <taxon>Myxococcota</taxon>
        <taxon>Polyangia</taxon>
        <taxon>Polyangiales</taxon>
        <taxon>Polyangiaceae</taxon>
        <taxon>Chondromyces</taxon>
    </lineage>
</organism>
<dbReference type="GO" id="GO:0016705">
    <property type="term" value="F:oxidoreductase activity, acting on paired donors, with incorporation or reduction of molecular oxygen"/>
    <property type="evidence" value="ECO:0007669"/>
    <property type="project" value="InterPro"/>
</dbReference>
<dbReference type="OrthoDB" id="9801155at2"/>
<dbReference type="PATRIC" id="fig|52.7.peg.5966"/>
<dbReference type="AlphaFoldDB" id="A0A0K1EK32"/>
<proteinExistence type="inferred from homology"/>
<dbReference type="InterPro" id="IPR036396">
    <property type="entry name" value="Cyt_P450_sf"/>
</dbReference>
<keyword evidence="2" id="KW-0560">Oxidoreductase</keyword>
<keyword evidence="2" id="KW-0408">Iron</keyword>
<gene>
    <name evidence="3" type="ORF">CMC5_053860</name>
</gene>
<comment type="similarity">
    <text evidence="1 2">Belongs to the cytochrome P450 family.</text>
</comment>